<accession>A0A8I6YHU9</accession>
<name>A0A8I6YHU9_HORVV</name>
<dbReference type="GO" id="GO:0003723">
    <property type="term" value="F:RNA binding"/>
    <property type="evidence" value="ECO:0000318"/>
    <property type="project" value="GO_Central"/>
</dbReference>
<dbReference type="AlphaFoldDB" id="A0A8I6YHU9"/>
<dbReference type="InterPro" id="IPR012677">
    <property type="entry name" value="Nucleotide-bd_a/b_plait_sf"/>
</dbReference>
<evidence type="ECO:0000313" key="4">
    <source>
        <dbReference type="Proteomes" id="UP000011116"/>
    </source>
</evidence>
<reference evidence="3" key="2">
    <citation type="submission" date="2020-10" db="EMBL/GenBank/DDBJ databases">
        <authorList>
            <person name="Scholz U."/>
            <person name="Mascher M."/>
            <person name="Fiebig A."/>
        </authorList>
    </citation>
    <scope>NUCLEOTIDE SEQUENCE [LARGE SCALE GENOMIC DNA]</scope>
    <source>
        <strain evidence="3">cv. Morex</strain>
    </source>
</reference>
<organism evidence="3 4">
    <name type="scientific">Hordeum vulgare subsp. vulgare</name>
    <name type="common">Domesticated barley</name>
    <dbReference type="NCBI Taxonomy" id="112509"/>
    <lineage>
        <taxon>Eukaryota</taxon>
        <taxon>Viridiplantae</taxon>
        <taxon>Streptophyta</taxon>
        <taxon>Embryophyta</taxon>
        <taxon>Tracheophyta</taxon>
        <taxon>Spermatophyta</taxon>
        <taxon>Magnoliopsida</taxon>
        <taxon>Liliopsida</taxon>
        <taxon>Poales</taxon>
        <taxon>Poaceae</taxon>
        <taxon>BOP clade</taxon>
        <taxon>Pooideae</taxon>
        <taxon>Triticodae</taxon>
        <taxon>Triticeae</taxon>
        <taxon>Hordeinae</taxon>
        <taxon>Hordeum</taxon>
    </lineage>
</organism>
<reference evidence="3" key="3">
    <citation type="submission" date="2022-01" db="UniProtKB">
        <authorList>
            <consortium name="EnsemblPlants"/>
        </authorList>
    </citation>
    <scope>IDENTIFICATION</scope>
    <source>
        <strain evidence="3">subsp. vulgare</strain>
    </source>
</reference>
<dbReference type="SUPFAM" id="SSF54928">
    <property type="entry name" value="RNA-binding domain, RBD"/>
    <property type="match status" value="1"/>
</dbReference>
<dbReference type="CDD" id="cd12277">
    <property type="entry name" value="RRM3_MEI2_EAR1_like"/>
    <property type="match status" value="1"/>
</dbReference>
<dbReference type="PROSITE" id="PS50102">
    <property type="entry name" value="RRM"/>
    <property type="match status" value="1"/>
</dbReference>
<dbReference type="Gramene" id="HORVU.MOREX.r2.6HG0467750.1">
    <property type="protein sequence ID" value="HORVU.MOREX.r2.6HG0467750.1"/>
    <property type="gene ID" value="HORVU.MOREX.r2.6HG0467750"/>
</dbReference>
<keyword evidence="4" id="KW-1185">Reference proteome</keyword>
<keyword evidence="1" id="KW-0694">RNA-binding</keyword>
<sequence length="160" mass="18020">MIRNIPNKLTRPSMMKLLDDHCARVNRRRGAVAAAYDFLYLPMDFSSRQRGSNKGYAFVNFTTADAARGLHYALHGRSWNRSLGSAKIISIAAAYMQGRQRLVRHFSRSTFACHTDEYLPAFFSPPRDGAADPPPADPRNLGRRVPAVQQLVWVRRGEAS</sequence>
<feature type="domain" description="RRM" evidence="2">
    <location>
        <begin position="1"/>
        <end position="96"/>
    </location>
</feature>
<evidence type="ECO:0000256" key="1">
    <source>
        <dbReference type="PROSITE-ProRule" id="PRU00176"/>
    </source>
</evidence>
<dbReference type="Pfam" id="PF04059">
    <property type="entry name" value="RRM_2"/>
    <property type="match status" value="1"/>
</dbReference>
<dbReference type="InterPro" id="IPR007201">
    <property type="entry name" value="Mei2-like_Rrm_C"/>
</dbReference>
<proteinExistence type="predicted"/>
<dbReference type="SMR" id="A0A8I6YHU9"/>
<dbReference type="InterPro" id="IPR035979">
    <property type="entry name" value="RBD_domain_sf"/>
</dbReference>
<dbReference type="Gene3D" id="3.30.70.330">
    <property type="match status" value="1"/>
</dbReference>
<evidence type="ECO:0000259" key="2">
    <source>
        <dbReference type="PROSITE" id="PS50102"/>
    </source>
</evidence>
<reference evidence="4" key="1">
    <citation type="journal article" date="2012" name="Nature">
        <title>A physical, genetic and functional sequence assembly of the barley genome.</title>
        <authorList>
            <consortium name="The International Barley Genome Sequencing Consortium"/>
            <person name="Mayer K.F."/>
            <person name="Waugh R."/>
            <person name="Brown J.W."/>
            <person name="Schulman A."/>
            <person name="Langridge P."/>
            <person name="Platzer M."/>
            <person name="Fincher G.B."/>
            <person name="Muehlbauer G.J."/>
            <person name="Sato K."/>
            <person name="Close T.J."/>
            <person name="Wise R.P."/>
            <person name="Stein N."/>
        </authorList>
    </citation>
    <scope>NUCLEOTIDE SEQUENCE [LARGE SCALE GENOMIC DNA]</scope>
    <source>
        <strain evidence="4">cv. Morex</strain>
    </source>
</reference>
<dbReference type="EnsemblPlants" id="HORVU.MOREX.r3.6HG0564240.1">
    <property type="protein sequence ID" value="HORVU.MOREX.r3.6HG0564240.1"/>
    <property type="gene ID" value="HORVU.MOREX.r3.6HG0564240"/>
</dbReference>
<dbReference type="InterPro" id="IPR000504">
    <property type="entry name" value="RRM_dom"/>
</dbReference>
<dbReference type="Proteomes" id="UP000011116">
    <property type="component" value="Chromosome 6H"/>
</dbReference>
<evidence type="ECO:0000313" key="3">
    <source>
        <dbReference type="EnsemblPlants" id="HORVU.MOREX.r3.6HG0564240.1"/>
    </source>
</evidence>
<protein>
    <recommendedName>
        <fullName evidence="2">RRM domain-containing protein</fullName>
    </recommendedName>
</protein>
<dbReference type="GO" id="GO:1990904">
    <property type="term" value="C:ribonucleoprotein complex"/>
    <property type="evidence" value="ECO:0000318"/>
    <property type="project" value="GO_Central"/>
</dbReference>
<dbReference type="Gramene" id="HORVU.MOREX.r3.6HG0564240.1">
    <property type="protein sequence ID" value="HORVU.MOREX.r3.6HG0564240.1"/>
    <property type="gene ID" value="HORVU.MOREX.r3.6HG0564240"/>
</dbReference>